<reference evidence="1 2" key="1">
    <citation type="submission" date="2019-03" db="EMBL/GenBank/DDBJ databases">
        <title>Genomics of glacier-inhabiting Cryobacterium strains.</title>
        <authorList>
            <person name="Liu Q."/>
            <person name="Xin Y.-H."/>
        </authorList>
    </citation>
    <scope>NUCLEOTIDE SEQUENCE [LARGE SCALE GENOMIC DNA]</scope>
    <source>
        <strain evidence="1 2">Sr39</strain>
    </source>
</reference>
<dbReference type="GO" id="GO:0016811">
    <property type="term" value="F:hydrolase activity, acting on carbon-nitrogen (but not peptide) bonds, in linear amides"/>
    <property type="evidence" value="ECO:0007669"/>
    <property type="project" value="InterPro"/>
</dbReference>
<comment type="caution">
    <text evidence="1">The sequence shown here is derived from an EMBL/GenBank/DDBJ whole genome shotgun (WGS) entry which is preliminary data.</text>
</comment>
<dbReference type="EMBL" id="SOHJ01000002">
    <property type="protein sequence ID" value="TFD62569.1"/>
    <property type="molecule type" value="Genomic_DNA"/>
</dbReference>
<protein>
    <recommendedName>
        <fullName evidence="3">Acetamidase</fullName>
    </recommendedName>
</protein>
<dbReference type="OrthoDB" id="9785236at2"/>
<dbReference type="PANTHER" id="PTHR31891:SF1">
    <property type="entry name" value="FORMAMIDASE C869.04-RELATED"/>
    <property type="match status" value="1"/>
</dbReference>
<gene>
    <name evidence="1" type="ORF">E3T39_01060</name>
</gene>
<organism evidence="1 2">
    <name type="scientific">Cryobacterium suzukii</name>
    <dbReference type="NCBI Taxonomy" id="1259198"/>
    <lineage>
        <taxon>Bacteria</taxon>
        <taxon>Bacillati</taxon>
        <taxon>Actinomycetota</taxon>
        <taxon>Actinomycetes</taxon>
        <taxon>Micrococcales</taxon>
        <taxon>Microbacteriaceae</taxon>
        <taxon>Cryobacterium</taxon>
    </lineage>
</organism>
<dbReference type="InterPro" id="IPR004304">
    <property type="entry name" value="FmdA_AmdA"/>
</dbReference>
<evidence type="ECO:0008006" key="3">
    <source>
        <dbReference type="Google" id="ProtNLM"/>
    </source>
</evidence>
<sequence>MRVFRDQIYALSPELALSNTVSAGEVFSCVTLDASGNQIAEGRNHADLDSARVFPVNGALGVAGVQVGDAVGISIRSIAASPWGHTWTRPGLGVNAPPESHVRRLSAQHPTIGWGSGAPISVPPQLHIGTIGLLPAVGQQPRTLGSYGGNLDSVLARSGSTVWITAQVPGGGLFLGDVHAAMGDAEVCGTGIEVAAEVQLSVRVQSGWAPRFATIDSDSKYWIIVTGDTFDEALRSGVSECTRLLAAHAGMTQPDAYLAVGLLLEVRVCQVVNPRRSLALSLTGAADTALGPSSTTR</sequence>
<dbReference type="RefSeq" id="WP_134512924.1">
    <property type="nucleotide sequence ID" value="NZ_SOHJ01000002.1"/>
</dbReference>
<dbReference type="AlphaFoldDB" id="A0A4R9AIL5"/>
<evidence type="ECO:0000313" key="2">
    <source>
        <dbReference type="Proteomes" id="UP000298170"/>
    </source>
</evidence>
<keyword evidence="2" id="KW-1185">Reference proteome</keyword>
<proteinExistence type="predicted"/>
<dbReference type="Gene3D" id="3.10.28.20">
    <property type="entry name" value="Acetamidase/Formamidase-like domains"/>
    <property type="match status" value="1"/>
</dbReference>
<dbReference type="Pfam" id="PF03069">
    <property type="entry name" value="FmdA_AmdA"/>
    <property type="match status" value="1"/>
</dbReference>
<evidence type="ECO:0000313" key="1">
    <source>
        <dbReference type="EMBL" id="TFD62569.1"/>
    </source>
</evidence>
<dbReference type="PANTHER" id="PTHR31891">
    <property type="entry name" value="FORMAMIDASE C869.04-RELATED"/>
    <property type="match status" value="1"/>
</dbReference>
<dbReference type="SUPFAM" id="SSF141130">
    <property type="entry name" value="Acetamidase/Formamidase-like"/>
    <property type="match status" value="1"/>
</dbReference>
<accession>A0A4R9AIL5</accession>
<dbReference type="Gene3D" id="2.60.120.580">
    <property type="entry name" value="Acetamidase/Formamidase-like domains"/>
    <property type="match status" value="1"/>
</dbReference>
<name>A0A4R9AIL5_9MICO</name>
<dbReference type="Proteomes" id="UP000298170">
    <property type="component" value="Unassembled WGS sequence"/>
</dbReference>